<evidence type="ECO:0000256" key="13">
    <source>
        <dbReference type="SAM" id="Phobius"/>
    </source>
</evidence>
<dbReference type="eggNOG" id="KOG3255">
    <property type="taxonomic scope" value="Eukaryota"/>
</dbReference>
<dbReference type="Pfam" id="PF13855">
    <property type="entry name" value="LRR_8"/>
    <property type="match status" value="1"/>
</dbReference>
<dbReference type="InterPro" id="IPR013783">
    <property type="entry name" value="Ig-like_fold"/>
</dbReference>
<dbReference type="Proteomes" id="UP000014500">
    <property type="component" value="Unassembled WGS sequence"/>
</dbReference>
<dbReference type="eggNOG" id="KOG0619">
    <property type="taxonomic scope" value="Eukaryota"/>
</dbReference>
<dbReference type="FunFam" id="3.90.930.12:FF:000003">
    <property type="entry name" value="60S ribosomal protein L9"/>
    <property type="match status" value="1"/>
</dbReference>
<dbReference type="FunFam" id="2.60.40.10:FF:000032">
    <property type="entry name" value="palladin isoform X1"/>
    <property type="match status" value="1"/>
</dbReference>
<dbReference type="PROSITE" id="PS51450">
    <property type="entry name" value="LRR"/>
    <property type="match status" value="2"/>
</dbReference>
<dbReference type="InterPro" id="IPR032675">
    <property type="entry name" value="LRR_dom_sf"/>
</dbReference>
<dbReference type="PROSITE" id="PS50835">
    <property type="entry name" value="IG_LIKE"/>
    <property type="match status" value="1"/>
</dbReference>
<evidence type="ECO:0000256" key="7">
    <source>
        <dbReference type="ARBA" id="ARBA00023180"/>
    </source>
</evidence>
<evidence type="ECO:0000313" key="17">
    <source>
        <dbReference type="Proteomes" id="UP000014500"/>
    </source>
</evidence>
<reference evidence="17" key="1">
    <citation type="submission" date="2011-05" db="EMBL/GenBank/DDBJ databases">
        <authorList>
            <person name="Richards S.R."/>
            <person name="Qu J."/>
            <person name="Jiang H."/>
            <person name="Jhangiani S.N."/>
            <person name="Agravi P."/>
            <person name="Goodspeed R."/>
            <person name="Gross S."/>
            <person name="Mandapat C."/>
            <person name="Jackson L."/>
            <person name="Mathew T."/>
            <person name="Pu L."/>
            <person name="Thornton R."/>
            <person name="Saada N."/>
            <person name="Wilczek-Boney K.B."/>
            <person name="Lee S."/>
            <person name="Kovar C."/>
            <person name="Wu Y."/>
            <person name="Scherer S.E."/>
            <person name="Worley K.C."/>
            <person name="Muzny D.M."/>
            <person name="Gibbs R."/>
        </authorList>
    </citation>
    <scope>NUCLEOTIDE SEQUENCE</scope>
    <source>
        <strain evidence="17">Brora</strain>
    </source>
</reference>
<dbReference type="GO" id="GO:1990904">
    <property type="term" value="C:ribonucleoprotein complex"/>
    <property type="evidence" value="ECO:0007669"/>
    <property type="project" value="UniProtKB-KW"/>
</dbReference>
<dbReference type="InterPro" id="IPR003599">
    <property type="entry name" value="Ig_sub"/>
</dbReference>
<organism evidence="16 17">
    <name type="scientific">Strigamia maritima</name>
    <name type="common">European centipede</name>
    <name type="synonym">Geophilus maritimus</name>
    <dbReference type="NCBI Taxonomy" id="126957"/>
    <lineage>
        <taxon>Eukaryota</taxon>
        <taxon>Metazoa</taxon>
        <taxon>Ecdysozoa</taxon>
        <taxon>Arthropoda</taxon>
        <taxon>Myriapoda</taxon>
        <taxon>Chilopoda</taxon>
        <taxon>Pleurostigmophora</taxon>
        <taxon>Geophilomorpha</taxon>
        <taxon>Linotaeniidae</taxon>
        <taxon>Strigamia</taxon>
    </lineage>
</organism>
<evidence type="ECO:0000256" key="12">
    <source>
        <dbReference type="SAM" id="MobiDB-lite"/>
    </source>
</evidence>
<keyword evidence="13" id="KW-0472">Membrane</keyword>
<comment type="similarity">
    <text evidence="1">Belongs to the universal ribosomal protein uL6 family.</text>
</comment>
<dbReference type="PANTHER" id="PTHR24366">
    <property type="entry name" value="IG(IMMUNOGLOBULIN) AND LRR(LEUCINE RICH REPEAT) DOMAINS"/>
    <property type="match status" value="1"/>
</dbReference>
<dbReference type="Gene3D" id="3.80.10.10">
    <property type="entry name" value="Ribonuclease Inhibitor"/>
    <property type="match status" value="2"/>
</dbReference>
<dbReference type="InterPro" id="IPR003598">
    <property type="entry name" value="Ig_sub2"/>
</dbReference>
<feature type="compositionally biased region" description="Basic and acidic residues" evidence="12">
    <location>
        <begin position="505"/>
        <end position="520"/>
    </location>
</feature>
<dbReference type="Pfam" id="PF00560">
    <property type="entry name" value="LRR_1"/>
    <property type="match status" value="1"/>
</dbReference>
<sequence length="788" mass="88874">MARGEWSALLLVCALCASQTGACPPVCTCRWKSGKEMAICANQGLTSVPTNVDGSTQVLDLSHNPLQTLPAEMFVKVKLLNLQRIYLSHCRLTWLHRSAFTRLTNLVELDLSHNLLKQVPSETFAEFPDLRRLNLANNPIEKIDKDAFAHLSSLTNLELSDCQIEWLDSAAFRGLVKLAQLKLDGNHLTGVDGATLVHLGSLHAIELHRNPWHCDCHLLNLFSWLTKRQIHSSSPVRCEQPRQLKGDVLQQLTADKLACKPKGSYVSKQARVTEGDDALLSCRITGNPEPKVHWVWRDRVINNHTFTFATPQTFIIHESGTTNKTSALRIVGATRQNAGRYLCVGENDAGQFTATTNLLVVAKDEQQSDVYAGHVLGIFVASTLVTTVCITLCFLLVKQRYLKDKYSKVLVTYEEAKPLNSSYCKDRGHEEINKSSIKTRTGKCTESADCMMFVVNDIRVARTPQYAGRVDVACLASNNRNEDVKPQKQMLKDKIANAIRTPTPDTDRERERERERERDASINSLNEESKKNADSQSDIEVCENKVQFDHVAVESKWKKRNTSAVSKYDTTSSNEWLPTEINCTTFQSPKFNTQDKSWPLCEFPAHNSNICAYNMSLKVKSRVVSVKGPRGMLRRSFRHVLVDMQLVGKNKLRVEKWFGNRKELASVRTVCTHIENMIKGVTLGYRYKMRSVYAHFPINVTTTENNSVVEIRNFLGEKIIRRVTMAKGVTCVNSQKQKDELVLEGNNIELVSQSAARIQQSTTVKRKDIRKFLDGLYVSEKTTIEGND</sequence>
<dbReference type="InterPro" id="IPR036179">
    <property type="entry name" value="Ig-like_dom_sf"/>
</dbReference>
<feature type="domain" description="Ig-like" evidence="15">
    <location>
        <begin position="261"/>
        <end position="359"/>
    </location>
</feature>
<dbReference type="InterPro" id="IPR003591">
    <property type="entry name" value="Leu-rich_rpt_typical-subtyp"/>
</dbReference>
<keyword evidence="6" id="KW-1015">Disulfide bond</keyword>
<keyword evidence="3 14" id="KW-0732">Signal</keyword>
<evidence type="ECO:0000256" key="8">
    <source>
        <dbReference type="ARBA" id="ARBA00023274"/>
    </source>
</evidence>
<dbReference type="FunFam" id="3.80.10.10:FF:000082">
    <property type="entry name" value="Leucine-rich repeat-containing 24"/>
    <property type="match status" value="1"/>
</dbReference>
<keyword evidence="13" id="KW-0812">Transmembrane</keyword>
<keyword evidence="2" id="KW-0433">Leucine-rich repeat</keyword>
<dbReference type="InterPro" id="IPR020040">
    <property type="entry name" value="Ribosomal_uL6_a/b-dom"/>
</dbReference>
<evidence type="ECO:0000256" key="10">
    <source>
        <dbReference type="ARBA" id="ARBA00035246"/>
    </source>
</evidence>
<feature type="signal peptide" evidence="14">
    <location>
        <begin position="1"/>
        <end position="22"/>
    </location>
</feature>
<dbReference type="PhylomeDB" id="T1IY07"/>
<dbReference type="Pfam" id="PF07679">
    <property type="entry name" value="I-set"/>
    <property type="match status" value="1"/>
</dbReference>
<dbReference type="GO" id="GO:0005840">
    <property type="term" value="C:ribosome"/>
    <property type="evidence" value="ECO:0007669"/>
    <property type="project" value="UniProtKB-KW"/>
</dbReference>
<keyword evidence="5" id="KW-0689">Ribosomal protein</keyword>
<feature type="transmembrane region" description="Helical" evidence="13">
    <location>
        <begin position="371"/>
        <end position="397"/>
    </location>
</feature>
<feature type="chain" id="PRO_5004578981" description="Large ribosomal subunit protein uL6" evidence="14">
    <location>
        <begin position="23"/>
        <end position="788"/>
    </location>
</feature>
<dbReference type="EMBL" id="JH431669">
    <property type="status" value="NOT_ANNOTATED_CDS"/>
    <property type="molecule type" value="Genomic_DNA"/>
</dbReference>
<dbReference type="SUPFAM" id="SSF56053">
    <property type="entry name" value="Ribosomal protein L6"/>
    <property type="match status" value="2"/>
</dbReference>
<evidence type="ECO:0000256" key="11">
    <source>
        <dbReference type="ARBA" id="ARBA00035349"/>
    </source>
</evidence>
<dbReference type="Pfam" id="PF00347">
    <property type="entry name" value="Ribosomal_L6"/>
    <property type="match status" value="2"/>
</dbReference>
<keyword evidence="17" id="KW-1185">Reference proteome</keyword>
<evidence type="ECO:0000256" key="2">
    <source>
        <dbReference type="ARBA" id="ARBA00022614"/>
    </source>
</evidence>
<evidence type="ECO:0000256" key="6">
    <source>
        <dbReference type="ARBA" id="ARBA00023157"/>
    </source>
</evidence>
<dbReference type="InterPro" id="IPR001611">
    <property type="entry name" value="Leu-rich_rpt"/>
</dbReference>
<dbReference type="GO" id="GO:0006412">
    <property type="term" value="P:translation"/>
    <property type="evidence" value="ECO:0007669"/>
    <property type="project" value="InterPro"/>
</dbReference>
<dbReference type="AlphaFoldDB" id="T1IY07"/>
<evidence type="ECO:0000313" key="16">
    <source>
        <dbReference type="EnsemblMetazoa" id="SMAR006107-PA"/>
    </source>
</evidence>
<keyword evidence="4" id="KW-0677">Repeat</keyword>
<feature type="region of interest" description="Disordered" evidence="12">
    <location>
        <begin position="483"/>
        <end position="537"/>
    </location>
</feature>
<dbReference type="EnsemblMetazoa" id="SMAR006107-RA">
    <property type="protein sequence ID" value="SMAR006107-PA"/>
    <property type="gene ID" value="SMAR006107"/>
</dbReference>
<dbReference type="InterPro" id="IPR007110">
    <property type="entry name" value="Ig-like_dom"/>
</dbReference>
<keyword evidence="9" id="KW-0393">Immunoglobulin domain</keyword>
<dbReference type="SMART" id="SM00408">
    <property type="entry name" value="IGc2"/>
    <property type="match status" value="1"/>
</dbReference>
<dbReference type="SMART" id="SM00409">
    <property type="entry name" value="IG"/>
    <property type="match status" value="1"/>
</dbReference>
<evidence type="ECO:0000259" key="15">
    <source>
        <dbReference type="PROSITE" id="PS50835"/>
    </source>
</evidence>
<evidence type="ECO:0000256" key="1">
    <source>
        <dbReference type="ARBA" id="ARBA00009356"/>
    </source>
</evidence>
<keyword evidence="13" id="KW-1133">Transmembrane helix</keyword>
<dbReference type="SMART" id="SM00369">
    <property type="entry name" value="LRR_TYP"/>
    <property type="match status" value="6"/>
</dbReference>
<dbReference type="GO" id="GO:0019843">
    <property type="term" value="F:rRNA binding"/>
    <property type="evidence" value="ECO:0007669"/>
    <property type="project" value="InterPro"/>
</dbReference>
<dbReference type="InterPro" id="IPR002359">
    <property type="entry name" value="Ribosomal_uL6_CS2"/>
</dbReference>
<dbReference type="Gene3D" id="3.90.930.12">
    <property type="entry name" value="Ribosomal protein L6, alpha-beta domain"/>
    <property type="match status" value="2"/>
</dbReference>
<dbReference type="InterPro" id="IPR013098">
    <property type="entry name" value="Ig_I-set"/>
</dbReference>
<dbReference type="SMART" id="SM00082">
    <property type="entry name" value="LRRCT"/>
    <property type="match status" value="1"/>
</dbReference>
<evidence type="ECO:0000256" key="5">
    <source>
        <dbReference type="ARBA" id="ARBA00022980"/>
    </source>
</evidence>
<dbReference type="GO" id="GO:0003735">
    <property type="term" value="F:structural constituent of ribosome"/>
    <property type="evidence" value="ECO:0007669"/>
    <property type="project" value="InterPro"/>
</dbReference>
<evidence type="ECO:0000256" key="4">
    <source>
        <dbReference type="ARBA" id="ARBA00022737"/>
    </source>
</evidence>
<dbReference type="Gene3D" id="2.60.40.10">
    <property type="entry name" value="Immunoglobulins"/>
    <property type="match status" value="1"/>
</dbReference>
<dbReference type="InterPro" id="IPR000483">
    <property type="entry name" value="Cys-rich_flank_reg_C"/>
</dbReference>
<protein>
    <recommendedName>
        <fullName evidence="10">Large ribosomal subunit protein uL6</fullName>
    </recommendedName>
    <alternativeName>
        <fullName evidence="11">60S ribosomal protein L9</fullName>
    </alternativeName>
</protein>
<dbReference type="STRING" id="126957.T1IY07"/>
<keyword evidence="7" id="KW-0325">Glycoprotein</keyword>
<dbReference type="InterPro" id="IPR036789">
    <property type="entry name" value="Ribosomal_uL6-like_a/b-dom_sf"/>
</dbReference>
<dbReference type="SUPFAM" id="SSF52058">
    <property type="entry name" value="L domain-like"/>
    <property type="match status" value="1"/>
</dbReference>
<evidence type="ECO:0000256" key="9">
    <source>
        <dbReference type="ARBA" id="ARBA00023319"/>
    </source>
</evidence>
<evidence type="ECO:0000256" key="3">
    <source>
        <dbReference type="ARBA" id="ARBA00022729"/>
    </source>
</evidence>
<dbReference type="HOGENOM" id="CLU_356155_0_0_1"/>
<name>T1IY07_STRMM</name>
<reference evidence="16" key="2">
    <citation type="submission" date="2015-02" db="UniProtKB">
        <authorList>
            <consortium name="EnsemblMetazoa"/>
        </authorList>
    </citation>
    <scope>IDENTIFICATION</scope>
</reference>
<feature type="compositionally biased region" description="Basic and acidic residues" evidence="12">
    <location>
        <begin position="483"/>
        <end position="495"/>
    </location>
</feature>
<dbReference type="PROSITE" id="PS00700">
    <property type="entry name" value="RIBOSOMAL_L6_2"/>
    <property type="match status" value="1"/>
</dbReference>
<proteinExistence type="inferred from homology"/>
<evidence type="ECO:0000256" key="14">
    <source>
        <dbReference type="SAM" id="SignalP"/>
    </source>
</evidence>
<accession>T1IY07</accession>
<dbReference type="FunFam" id="3.90.930.12:FF:000005">
    <property type="entry name" value="60S ribosomal protein L9"/>
    <property type="match status" value="1"/>
</dbReference>
<dbReference type="PANTHER" id="PTHR24366:SF140">
    <property type="entry name" value="IP22191P"/>
    <property type="match status" value="1"/>
</dbReference>
<keyword evidence="8" id="KW-0687">Ribonucleoprotein</keyword>
<dbReference type="SUPFAM" id="SSF48726">
    <property type="entry name" value="Immunoglobulin"/>
    <property type="match status" value="1"/>
</dbReference>